<protein>
    <submittedName>
        <fullName evidence="2">Uncharacterized protein</fullName>
    </submittedName>
</protein>
<reference evidence="3" key="2">
    <citation type="journal article" date="2018" name="BMC Genomics">
        <title>Genomic insights into host adaptation between the wheat stripe rust pathogen (Puccinia striiformis f. sp. tritici) and the barley stripe rust pathogen (Puccinia striiformis f. sp. hordei).</title>
        <authorList>
            <person name="Xia C."/>
            <person name="Wang M."/>
            <person name="Yin C."/>
            <person name="Cornejo O.E."/>
            <person name="Hulbert S.H."/>
            <person name="Chen X."/>
        </authorList>
    </citation>
    <scope>NUCLEOTIDE SEQUENCE [LARGE SCALE GENOMIC DNA]</scope>
    <source>
        <strain evidence="3">93TX-2</strain>
    </source>
</reference>
<evidence type="ECO:0000256" key="1">
    <source>
        <dbReference type="SAM" id="MobiDB-lite"/>
    </source>
</evidence>
<reference evidence="2 3" key="1">
    <citation type="submission" date="2017-12" db="EMBL/GenBank/DDBJ databases">
        <title>Gene loss provides genomic basis for host adaptation in cereal stripe rust fungi.</title>
        <authorList>
            <person name="Xia C."/>
        </authorList>
    </citation>
    <scope>NUCLEOTIDE SEQUENCE [LARGE SCALE GENOMIC DNA]</scope>
    <source>
        <strain evidence="2 3">93TX-2</strain>
    </source>
</reference>
<dbReference type="VEuPathDB" id="FungiDB:PSHT_04981"/>
<evidence type="ECO:0000313" key="3">
    <source>
        <dbReference type="Proteomes" id="UP000238274"/>
    </source>
</evidence>
<sequence length="39" mass="4058">MSGSAVLNTSICTHGQQQLLAPQPTLGGSRNPLPPIRES</sequence>
<comment type="caution">
    <text evidence="2">The sequence shown here is derived from an EMBL/GenBank/DDBJ whole genome shotgun (WGS) entry which is preliminary data.</text>
</comment>
<reference evidence="3" key="3">
    <citation type="journal article" date="2018" name="Mol. Plant Microbe Interact.">
        <title>Genome sequence resources for the wheat stripe rust pathogen (Puccinia striiformis f. sp. tritici) and the barley stripe rust pathogen (Puccinia striiformis f. sp. hordei).</title>
        <authorList>
            <person name="Xia C."/>
            <person name="Wang M."/>
            <person name="Yin C."/>
            <person name="Cornejo O.E."/>
            <person name="Hulbert S.H."/>
            <person name="Chen X."/>
        </authorList>
    </citation>
    <scope>NUCLEOTIDE SEQUENCE [LARGE SCALE GENOMIC DNA]</scope>
    <source>
        <strain evidence="3">93TX-2</strain>
    </source>
</reference>
<dbReference type="AlphaFoldDB" id="A0A2S4WBN1"/>
<accession>A0A2S4WBN1</accession>
<organism evidence="2 3">
    <name type="scientific">Puccinia striiformis</name>
    <dbReference type="NCBI Taxonomy" id="27350"/>
    <lineage>
        <taxon>Eukaryota</taxon>
        <taxon>Fungi</taxon>
        <taxon>Dikarya</taxon>
        <taxon>Basidiomycota</taxon>
        <taxon>Pucciniomycotina</taxon>
        <taxon>Pucciniomycetes</taxon>
        <taxon>Pucciniales</taxon>
        <taxon>Pucciniaceae</taxon>
        <taxon>Puccinia</taxon>
    </lineage>
</organism>
<feature type="region of interest" description="Disordered" evidence="1">
    <location>
        <begin position="15"/>
        <end position="39"/>
    </location>
</feature>
<proteinExistence type="predicted"/>
<dbReference type="EMBL" id="PKSM01000053">
    <property type="protein sequence ID" value="POW19158.1"/>
    <property type="molecule type" value="Genomic_DNA"/>
</dbReference>
<keyword evidence="3" id="KW-1185">Reference proteome</keyword>
<gene>
    <name evidence="2" type="ORF">PSHT_04981</name>
</gene>
<name>A0A2S4WBN1_9BASI</name>
<dbReference type="Proteomes" id="UP000238274">
    <property type="component" value="Unassembled WGS sequence"/>
</dbReference>
<evidence type="ECO:0000313" key="2">
    <source>
        <dbReference type="EMBL" id="POW19158.1"/>
    </source>
</evidence>